<dbReference type="Pfam" id="PF02701">
    <property type="entry name" value="Zn_ribbon_Dof"/>
    <property type="match status" value="1"/>
</dbReference>
<organism evidence="10 11">
    <name type="scientific">Hibiscus syriacus</name>
    <name type="common">Rose of Sharon</name>
    <dbReference type="NCBI Taxonomy" id="106335"/>
    <lineage>
        <taxon>Eukaryota</taxon>
        <taxon>Viridiplantae</taxon>
        <taxon>Streptophyta</taxon>
        <taxon>Embryophyta</taxon>
        <taxon>Tracheophyta</taxon>
        <taxon>Spermatophyta</taxon>
        <taxon>Magnoliopsida</taxon>
        <taxon>eudicotyledons</taxon>
        <taxon>Gunneridae</taxon>
        <taxon>Pentapetalae</taxon>
        <taxon>rosids</taxon>
        <taxon>malvids</taxon>
        <taxon>Malvales</taxon>
        <taxon>Malvaceae</taxon>
        <taxon>Malvoideae</taxon>
        <taxon>Hibiscus</taxon>
    </lineage>
</organism>
<keyword evidence="3" id="KW-0862">Zinc</keyword>
<evidence type="ECO:0000256" key="1">
    <source>
        <dbReference type="ARBA" id="ARBA00022723"/>
    </source>
</evidence>
<proteinExistence type="predicted"/>
<evidence type="ECO:0000256" key="5">
    <source>
        <dbReference type="ARBA" id="ARBA00023125"/>
    </source>
</evidence>
<keyword evidence="8" id="KW-0694">RNA-binding</keyword>
<dbReference type="SUPFAM" id="SSF54928">
    <property type="entry name" value="RNA-binding domain, RBD"/>
    <property type="match status" value="1"/>
</dbReference>
<dbReference type="Pfam" id="PF00076">
    <property type="entry name" value="RRM_1"/>
    <property type="match status" value="1"/>
</dbReference>
<keyword evidence="11" id="KW-1185">Reference proteome</keyword>
<evidence type="ECO:0000256" key="3">
    <source>
        <dbReference type="ARBA" id="ARBA00022833"/>
    </source>
</evidence>
<protein>
    <submittedName>
        <fullName evidence="10">Leucine-rich repeat protein kinase family protein</fullName>
    </submittedName>
</protein>
<keyword evidence="10" id="KW-0808">Transferase</keyword>
<dbReference type="InterPro" id="IPR045174">
    <property type="entry name" value="Dof"/>
</dbReference>
<evidence type="ECO:0000256" key="2">
    <source>
        <dbReference type="ARBA" id="ARBA00022771"/>
    </source>
</evidence>
<dbReference type="GO" id="GO:0003723">
    <property type="term" value="F:RNA binding"/>
    <property type="evidence" value="ECO:0007669"/>
    <property type="project" value="UniProtKB-UniRule"/>
</dbReference>
<reference evidence="10" key="1">
    <citation type="submission" date="2019-09" db="EMBL/GenBank/DDBJ databases">
        <title>Draft genome information of white flower Hibiscus syriacus.</title>
        <authorList>
            <person name="Kim Y.-M."/>
        </authorList>
    </citation>
    <scope>NUCLEOTIDE SEQUENCE [LARGE SCALE GENOMIC DNA]</scope>
    <source>
        <strain evidence="10">YM2019G1</strain>
    </source>
</reference>
<dbReference type="Proteomes" id="UP000436088">
    <property type="component" value="Unassembled WGS sequence"/>
</dbReference>
<comment type="caution">
    <text evidence="10">The sequence shown here is derived from an EMBL/GenBank/DDBJ whole genome shotgun (WGS) entry which is preliminary data.</text>
</comment>
<evidence type="ECO:0000256" key="6">
    <source>
        <dbReference type="ARBA" id="ARBA00023163"/>
    </source>
</evidence>
<dbReference type="AlphaFoldDB" id="A0A6A2XM18"/>
<dbReference type="PANTHER" id="PTHR31992:SF141">
    <property type="entry name" value="DOF ZINC FINGER PROTEIN DOF1.4"/>
    <property type="match status" value="1"/>
</dbReference>
<dbReference type="Gene3D" id="3.30.70.330">
    <property type="match status" value="1"/>
</dbReference>
<dbReference type="GO" id="GO:0016301">
    <property type="term" value="F:kinase activity"/>
    <property type="evidence" value="ECO:0007669"/>
    <property type="project" value="UniProtKB-KW"/>
</dbReference>
<keyword evidence="5" id="KW-0238">DNA-binding</keyword>
<evidence type="ECO:0000256" key="4">
    <source>
        <dbReference type="ARBA" id="ARBA00023015"/>
    </source>
</evidence>
<dbReference type="GO" id="GO:0003677">
    <property type="term" value="F:DNA binding"/>
    <property type="evidence" value="ECO:0007669"/>
    <property type="project" value="UniProtKB-KW"/>
</dbReference>
<keyword evidence="1" id="KW-0479">Metal-binding</keyword>
<gene>
    <name evidence="10" type="ORF">F3Y22_tig00111584pilonHSYRG00035</name>
</gene>
<evidence type="ECO:0000313" key="10">
    <source>
        <dbReference type="EMBL" id="KAE8676532.1"/>
    </source>
</evidence>
<evidence type="ECO:0000259" key="9">
    <source>
        <dbReference type="PROSITE" id="PS50102"/>
    </source>
</evidence>
<dbReference type="PROSITE" id="PS50102">
    <property type="entry name" value="RRM"/>
    <property type="match status" value="1"/>
</dbReference>
<dbReference type="EMBL" id="VEPZ02001376">
    <property type="protein sequence ID" value="KAE8676532.1"/>
    <property type="molecule type" value="Genomic_DNA"/>
</dbReference>
<accession>A0A6A2XM18</accession>
<keyword evidence="2" id="KW-0863">Zinc-finger</keyword>
<evidence type="ECO:0000256" key="8">
    <source>
        <dbReference type="PROSITE-ProRule" id="PRU00176"/>
    </source>
</evidence>
<feature type="domain" description="RRM" evidence="9">
    <location>
        <begin position="7"/>
        <end position="94"/>
    </location>
</feature>
<keyword evidence="4" id="KW-0805">Transcription regulation</keyword>
<keyword evidence="7" id="KW-0539">Nucleus</keyword>
<dbReference type="PANTHER" id="PTHR31992">
    <property type="entry name" value="DOF ZINC FINGER PROTEIN DOF1.4-RELATED"/>
    <property type="match status" value="1"/>
</dbReference>
<keyword evidence="10" id="KW-0418">Kinase</keyword>
<name>A0A6A2XM18_HIBSY</name>
<dbReference type="GO" id="GO:0003700">
    <property type="term" value="F:DNA-binding transcription factor activity"/>
    <property type="evidence" value="ECO:0007669"/>
    <property type="project" value="InterPro"/>
</dbReference>
<evidence type="ECO:0000256" key="7">
    <source>
        <dbReference type="ARBA" id="ARBA00023242"/>
    </source>
</evidence>
<dbReference type="InterPro" id="IPR035979">
    <property type="entry name" value="RBD_domain_sf"/>
</dbReference>
<dbReference type="InterPro" id="IPR012677">
    <property type="entry name" value="Nucleotide-bd_a/b_plait_sf"/>
</dbReference>
<dbReference type="InterPro" id="IPR003851">
    <property type="entry name" value="Znf_Dof"/>
</dbReference>
<dbReference type="CDD" id="cd00590">
    <property type="entry name" value="RRM_SF"/>
    <property type="match status" value="1"/>
</dbReference>
<evidence type="ECO:0000313" key="11">
    <source>
        <dbReference type="Proteomes" id="UP000436088"/>
    </source>
</evidence>
<sequence length="747" mass="84737">MEPFEEWTVFVDNLSRRVSRLALKELFSHYGKVSRVFISTSIRKARYKSSTFAFVSFTSACKLERAITVSITHAPKFHGSFEGSGRILVNQAKEQQQSRVPQEEKHKPADIRDHRSFKEVLLGHEKQSCGVVSPLDIHIPIGDTARIGNCLTGLLKSLYNSDFVQRALPKEGIEVKVSKWGLSAIHTYGEYRSYIILSPSSGFRCIAGTSHFSPPWGIGNQDIEVDGHGNGVQPKAVIMPEITAPSIPILKVRQKSSPVEFFNEEPNSSHNYGRHARLLRRGEEELEYSVELADMREVAKLECPNYIDMQMSKGGAPEASFGVEKKKEKKDKSIIKQARKTGIEEALEASERSLSDSNISNRKRVILREAKKAWEFGEYVDCKASLGVCKETSKQFARVSKDWVSSLFAEVCSSNATHVNKFPSVFSKYQWLIIWKRRKVLNDCCRWGIFCRGVDWFVLKWAHLLVVLLLDRSLGVLIWFNILINCTFMKSAKGYMIQEAHVPRYPLLNHSRDQRDIPCARNTPPTFLDEGYGVEGNWLWREDGSLLNTYFCKGCRRYWTKGGSLRNVPVGGFCRKNRRGKPLLRMPTDGVPSKSFPSGFVPHSDNKVNALSESNGSSAVSDGLPEFHSKFDPSLEFTNMEPYDLQIPEENCLNHLSNNDKMYYSGLESIHKHHDGVQQCMDHETSNYALPPLLGDDLSSQELQWLNYHSLQVTQEPVLRPETLDPILLFGNWSSFDLSSDDTFTKT</sequence>
<dbReference type="GO" id="GO:0008270">
    <property type="term" value="F:zinc ion binding"/>
    <property type="evidence" value="ECO:0007669"/>
    <property type="project" value="UniProtKB-KW"/>
</dbReference>
<keyword evidence="6" id="KW-0804">Transcription</keyword>
<dbReference type="SMART" id="SM00360">
    <property type="entry name" value="RRM"/>
    <property type="match status" value="1"/>
</dbReference>
<dbReference type="InterPro" id="IPR000504">
    <property type="entry name" value="RRM_dom"/>
</dbReference>